<dbReference type="Proteomes" id="UP001138757">
    <property type="component" value="Unassembled WGS sequence"/>
</dbReference>
<dbReference type="RefSeq" id="WP_214621164.1">
    <property type="nucleotide sequence ID" value="NZ_JAHGAW010000001.1"/>
</dbReference>
<name>A0A9X1D9K3_9SPHN</name>
<dbReference type="Pfam" id="PF24696">
    <property type="entry name" value="UGSC"/>
    <property type="match status" value="1"/>
</dbReference>
<protein>
    <recommendedName>
        <fullName evidence="1">UGSC-like domain-containing protein</fullName>
    </recommendedName>
</protein>
<dbReference type="InterPro" id="IPR057767">
    <property type="entry name" value="UGSC-like_dom"/>
</dbReference>
<accession>A0A9X1D9K3</accession>
<sequence length="558" mass="60592">MNTAVATRTAIDEGKIVVLNPTGYPPAISAKQLAPRLETLDGKTIYLIDSRFDDSLELLKQVAAWFEAKMPSVTVRLVSLKGTYGRDDPELWADIKANGHAAILGVGHCSTCAPAVATHGVTLETKYSIPTVAIHTDKFDKVVRSVTRMAGLQDAPTVFVPQPVMGRTAEELRGYVEGLDPVSGIAVMREIIDALTIGLPAPEASRKPAPRSTPRLLEPDTEDALHELFLTNNWTDKLPIVLPTEARVAAMLAGTSRKPDEVVGRMEPTANRGKWEYTVEKVAVNAVMAGAKPEYFPVILALAASGVTARSSTSSSGSAMVVVNGPVRNQIGMNSGIGAMGPYNHANATIGRAYGLLSQNLQGGSVPGETYMGSIGNAYNYSSITFAENEERSPWEPLHVQKGFDADDSVVSIFFGCRSTSFGLGLRETYWREHVRDMLLAVDTVGPPVLLLDPITARQFVERGGFDTKDKLIDFVHDTAQMPAARYWDMQLVQNYIYPNATMGDEPLASYLDAAPDELIPMFRKKQINVVVVGGESNGYWQIMGTGYRGSVLVDDWR</sequence>
<dbReference type="EMBL" id="JAHGAW010000001">
    <property type="protein sequence ID" value="MBT2185405.1"/>
    <property type="molecule type" value="Genomic_DNA"/>
</dbReference>
<gene>
    <name evidence="2" type="ORF">KK488_00390</name>
</gene>
<evidence type="ECO:0000313" key="3">
    <source>
        <dbReference type="Proteomes" id="UP001138757"/>
    </source>
</evidence>
<comment type="caution">
    <text evidence="2">The sequence shown here is derived from an EMBL/GenBank/DDBJ whole genome shotgun (WGS) entry which is preliminary data.</text>
</comment>
<evidence type="ECO:0000313" key="2">
    <source>
        <dbReference type="EMBL" id="MBT2185405.1"/>
    </source>
</evidence>
<dbReference type="AlphaFoldDB" id="A0A9X1D9K3"/>
<feature type="domain" description="UGSC-like" evidence="1">
    <location>
        <begin position="18"/>
        <end position="177"/>
    </location>
</feature>
<evidence type="ECO:0000259" key="1">
    <source>
        <dbReference type="Pfam" id="PF24696"/>
    </source>
</evidence>
<reference evidence="2" key="1">
    <citation type="submission" date="2021-05" db="EMBL/GenBank/DDBJ databases">
        <title>Genome of Sphingobium sp. strain.</title>
        <authorList>
            <person name="Fan R."/>
        </authorList>
    </citation>
    <scope>NUCLEOTIDE SEQUENCE</scope>
    <source>
        <strain evidence="2">H33</strain>
    </source>
</reference>
<proteinExistence type="predicted"/>
<keyword evidence="3" id="KW-1185">Reference proteome</keyword>
<organism evidence="2 3">
    <name type="scientific">Sphingobium nicotianae</name>
    <dbReference type="NCBI Taxonomy" id="2782607"/>
    <lineage>
        <taxon>Bacteria</taxon>
        <taxon>Pseudomonadati</taxon>
        <taxon>Pseudomonadota</taxon>
        <taxon>Alphaproteobacteria</taxon>
        <taxon>Sphingomonadales</taxon>
        <taxon>Sphingomonadaceae</taxon>
        <taxon>Sphingobium</taxon>
    </lineage>
</organism>